<evidence type="ECO:0000313" key="3">
    <source>
        <dbReference type="EMBL" id="KAL3807711.1"/>
    </source>
</evidence>
<feature type="signal peptide" evidence="2">
    <location>
        <begin position="1"/>
        <end position="20"/>
    </location>
</feature>
<dbReference type="InterPro" id="IPR029063">
    <property type="entry name" value="SAM-dependent_MTases_sf"/>
</dbReference>
<gene>
    <name evidence="3" type="ORF">ACHAXA_005724</name>
</gene>
<evidence type="ECO:0000313" key="4">
    <source>
        <dbReference type="Proteomes" id="UP001530377"/>
    </source>
</evidence>
<name>A0ABD3R8W2_9STRA</name>
<dbReference type="PANTHER" id="PTHR11006:SF53">
    <property type="entry name" value="PROTEIN ARGININE N-METHYLTRANSFERASE 3"/>
    <property type="match status" value="1"/>
</dbReference>
<dbReference type="EMBL" id="JALLPB020000594">
    <property type="protein sequence ID" value="KAL3807711.1"/>
    <property type="molecule type" value="Genomic_DNA"/>
</dbReference>
<dbReference type="PANTHER" id="PTHR11006">
    <property type="entry name" value="PROTEIN ARGININE N-METHYLTRANSFERASE"/>
    <property type="match status" value="1"/>
</dbReference>
<dbReference type="GO" id="GO:0016274">
    <property type="term" value="F:protein-arginine N-methyltransferase activity"/>
    <property type="evidence" value="ECO:0007669"/>
    <property type="project" value="UniProtKB-ARBA"/>
</dbReference>
<dbReference type="AlphaFoldDB" id="A0ABD3R8W2"/>
<dbReference type="Gene3D" id="3.40.50.150">
    <property type="entry name" value="Vaccinia Virus protein VP39"/>
    <property type="match status" value="1"/>
</dbReference>
<keyword evidence="4" id="KW-1185">Reference proteome</keyword>
<dbReference type="Proteomes" id="UP001530377">
    <property type="component" value="Unassembled WGS sequence"/>
</dbReference>
<comment type="caution">
    <text evidence="3">The sequence shown here is derived from an EMBL/GenBank/DDBJ whole genome shotgun (WGS) entry which is preliminary data.</text>
</comment>
<protein>
    <submittedName>
        <fullName evidence="3">Uncharacterized protein</fullName>
    </submittedName>
</protein>
<dbReference type="SUPFAM" id="SSF53335">
    <property type="entry name" value="S-adenosyl-L-methionine-dependent methyltransferases"/>
    <property type="match status" value="1"/>
</dbReference>
<proteinExistence type="predicted"/>
<evidence type="ECO:0000256" key="2">
    <source>
        <dbReference type="SAM" id="SignalP"/>
    </source>
</evidence>
<dbReference type="CDD" id="cd02440">
    <property type="entry name" value="AdoMet_MTases"/>
    <property type="match status" value="1"/>
</dbReference>
<reference evidence="3 4" key="1">
    <citation type="submission" date="2024-10" db="EMBL/GenBank/DDBJ databases">
        <title>Updated reference genomes for cyclostephanoid diatoms.</title>
        <authorList>
            <person name="Roberts W.R."/>
            <person name="Alverson A.J."/>
        </authorList>
    </citation>
    <scope>NUCLEOTIDE SEQUENCE [LARGE SCALE GENOMIC DNA]</scope>
    <source>
        <strain evidence="3 4">AJA228-03</strain>
    </source>
</reference>
<sequence length="477" mass="50413">MSSFPHFLLVVFTLVSPACGFSSMTTPPPPPPPDSSSITRRSAIERFERVAISPLVAAVVVVTATATTIPPVVDASDVVDVVGGGTSTPGSISTSTPISASWSAIDGLNTLESSSSTGGGGVGKFVSFDDSAYRAMINDKSRTPQFEAAIISRLNDVDRTGGRGPSSQVVLDLGTGPYAHFAIIAARAGAGKVYAIEASRSACESARIAVRDAGYDDVVTIIEGYSTDVALPGNERADFVIAEIVGSVASEEGVVATITDAHKRLVKDPNDASSWIPRGVQTYASPASYSLHNLFLPPAFDWTKLDGSPVRFNCRDEGLQLLSDPIAVEDILFADMGRGGYGGAGGGGREVRSRITFVIDPKRVEENAKKFNDEYVRGRVPDASSLAITAANSVTGIALWPRLILDDDVTIDSRHHPDGGHRRSHWQTVLPIMSPIPVTVHGGDEIIVDFDFDLPYEVTSPPSYKIAGNVISSVARL</sequence>
<organism evidence="3 4">
    <name type="scientific">Cyclostephanos tholiformis</name>
    <dbReference type="NCBI Taxonomy" id="382380"/>
    <lineage>
        <taxon>Eukaryota</taxon>
        <taxon>Sar</taxon>
        <taxon>Stramenopiles</taxon>
        <taxon>Ochrophyta</taxon>
        <taxon>Bacillariophyta</taxon>
        <taxon>Coscinodiscophyceae</taxon>
        <taxon>Thalassiosirophycidae</taxon>
        <taxon>Stephanodiscales</taxon>
        <taxon>Stephanodiscaceae</taxon>
        <taxon>Cyclostephanos</taxon>
    </lineage>
</organism>
<accession>A0ABD3R8W2</accession>
<keyword evidence="1" id="KW-0949">S-adenosyl-L-methionine</keyword>
<evidence type="ECO:0000256" key="1">
    <source>
        <dbReference type="ARBA" id="ARBA00022691"/>
    </source>
</evidence>
<keyword evidence="2" id="KW-0732">Signal</keyword>
<feature type="chain" id="PRO_5044860122" evidence="2">
    <location>
        <begin position="21"/>
        <end position="477"/>
    </location>
</feature>
<dbReference type="InterPro" id="IPR025799">
    <property type="entry name" value="Arg_MeTrfase"/>
</dbReference>